<dbReference type="EMBL" id="JABWRJ010000006">
    <property type="protein sequence ID" value="MBC3445535.1"/>
    <property type="molecule type" value="Genomic_DNA"/>
</dbReference>
<dbReference type="Pfam" id="PF13442">
    <property type="entry name" value="Cytochrome_CBB3"/>
    <property type="match status" value="1"/>
</dbReference>
<keyword evidence="1" id="KW-0813">Transport</keyword>
<dbReference type="AlphaFoldDB" id="A0A923G7B7"/>
<dbReference type="GO" id="GO:0020037">
    <property type="term" value="F:heme binding"/>
    <property type="evidence" value="ECO:0007669"/>
    <property type="project" value="InterPro"/>
</dbReference>
<dbReference type="InterPro" id="IPR036909">
    <property type="entry name" value="Cyt_c-like_dom_sf"/>
</dbReference>
<dbReference type="Gene3D" id="1.10.760.10">
    <property type="entry name" value="Cytochrome c-like domain"/>
    <property type="match status" value="1"/>
</dbReference>
<dbReference type="InterPro" id="IPR009056">
    <property type="entry name" value="Cyt_c-like_dom"/>
</dbReference>
<reference evidence="7" key="1">
    <citation type="journal article" date="2020" name="Microorganisms">
        <title>Reliable Identification of Environmental Pseudomonas Isolates Using the rpoD Gene.</title>
        <authorList>
            <consortium name="The Broad Institute Genome Sequencing Platform"/>
            <person name="Girard L."/>
            <person name="Lood C."/>
            <person name="Rokni-Zadeh H."/>
            <person name="van Noort V."/>
            <person name="Lavigne R."/>
            <person name="De Mot R."/>
        </authorList>
    </citation>
    <scope>NUCLEOTIDE SEQUENCE</scope>
    <source>
        <strain evidence="7">BW13M1</strain>
    </source>
</reference>
<dbReference type="PANTHER" id="PTHR40942:SF4">
    <property type="entry name" value="CYTOCHROME C5"/>
    <property type="match status" value="1"/>
</dbReference>
<keyword evidence="3" id="KW-0479">Metal-binding</keyword>
<keyword evidence="5" id="KW-0408">Iron</keyword>
<dbReference type="PANTHER" id="PTHR40942">
    <property type="match status" value="1"/>
</dbReference>
<accession>A0A923G7B7</accession>
<dbReference type="PRINTS" id="PR00607">
    <property type="entry name" value="CYTCHROMECIE"/>
</dbReference>
<dbReference type="FunFam" id="1.10.760.10:FF:000029">
    <property type="entry name" value="Cytochrome c5"/>
    <property type="match status" value="1"/>
</dbReference>
<feature type="domain" description="Cytochrome c" evidence="6">
    <location>
        <begin position="40"/>
        <end position="112"/>
    </location>
</feature>
<sequence length="118" mass="12100">MPFFPPLLPAAALTTLALLLGGCRDDSDPAAPQAAPADPALAALYANTCQTCHANPASGAPLAGDAAAWAPRLAQGVDRLLEHSINGYQGMPPMGLCMQCSEAQFLALIGYMSGQPLH</sequence>
<evidence type="ECO:0000259" key="6">
    <source>
        <dbReference type="Pfam" id="PF13442"/>
    </source>
</evidence>
<dbReference type="GO" id="GO:0009055">
    <property type="term" value="F:electron transfer activity"/>
    <property type="evidence" value="ECO:0007669"/>
    <property type="project" value="InterPro"/>
</dbReference>
<dbReference type="GO" id="GO:0005506">
    <property type="term" value="F:iron ion binding"/>
    <property type="evidence" value="ECO:0007669"/>
    <property type="project" value="InterPro"/>
</dbReference>
<protein>
    <submittedName>
        <fullName evidence="7">Cytochrome c5 family protein</fullName>
    </submittedName>
</protein>
<dbReference type="InterPro" id="IPR002323">
    <property type="entry name" value="Cyt_CIE"/>
</dbReference>
<evidence type="ECO:0000256" key="3">
    <source>
        <dbReference type="ARBA" id="ARBA00022723"/>
    </source>
</evidence>
<reference evidence="7" key="2">
    <citation type="submission" date="2020-07" db="EMBL/GenBank/DDBJ databases">
        <authorList>
            <person name="Lood C."/>
            <person name="Girard L."/>
        </authorList>
    </citation>
    <scope>NUCLEOTIDE SEQUENCE</scope>
    <source>
        <strain evidence="7">BW13M1</strain>
    </source>
</reference>
<name>A0A923G7B7_9PSED</name>
<gene>
    <name evidence="7" type="ORF">HU751_07110</name>
</gene>
<keyword evidence="2" id="KW-0349">Heme</keyword>
<evidence type="ECO:0000256" key="5">
    <source>
        <dbReference type="ARBA" id="ARBA00023004"/>
    </source>
</evidence>
<keyword evidence="4" id="KW-0249">Electron transport</keyword>
<dbReference type="SUPFAM" id="SSF46626">
    <property type="entry name" value="Cytochrome c"/>
    <property type="match status" value="1"/>
</dbReference>
<evidence type="ECO:0000313" key="7">
    <source>
        <dbReference type="EMBL" id="MBC3445535.1"/>
    </source>
</evidence>
<comment type="caution">
    <text evidence="7">The sequence shown here is derived from an EMBL/GenBank/DDBJ whole genome shotgun (WGS) entry which is preliminary data.</text>
</comment>
<proteinExistence type="predicted"/>
<organism evidence="7">
    <name type="scientific">Pseudomonas peradeniyensis</name>
    <dbReference type="NCBI Taxonomy" id="2745488"/>
    <lineage>
        <taxon>Bacteria</taxon>
        <taxon>Pseudomonadati</taxon>
        <taxon>Pseudomonadota</taxon>
        <taxon>Gammaproteobacteria</taxon>
        <taxon>Pseudomonadales</taxon>
        <taxon>Pseudomonadaceae</taxon>
        <taxon>Pseudomonas</taxon>
    </lineage>
</organism>
<evidence type="ECO:0000256" key="1">
    <source>
        <dbReference type="ARBA" id="ARBA00022448"/>
    </source>
</evidence>
<evidence type="ECO:0000256" key="4">
    <source>
        <dbReference type="ARBA" id="ARBA00022982"/>
    </source>
</evidence>
<evidence type="ECO:0000256" key="2">
    <source>
        <dbReference type="ARBA" id="ARBA00022617"/>
    </source>
</evidence>
<dbReference type="RefSeq" id="WP_186732594.1">
    <property type="nucleotide sequence ID" value="NZ_JABWRJ020000001.1"/>
</dbReference>